<dbReference type="PANTHER" id="PTHR13778:SF47">
    <property type="entry name" value="LIPOPOLYSACCHARIDE 1,3-GALACTOSYLTRANSFERASE"/>
    <property type="match status" value="1"/>
</dbReference>
<dbReference type="Proteomes" id="UP000677016">
    <property type="component" value="Unassembled WGS sequence"/>
</dbReference>
<name>A0A941D4R8_9MICO</name>
<dbReference type="Pfam" id="PF01501">
    <property type="entry name" value="Glyco_transf_8"/>
    <property type="match status" value="1"/>
</dbReference>
<keyword evidence="1" id="KW-0328">Glycosyltransferase</keyword>
<proteinExistence type="predicted"/>
<dbReference type="GO" id="GO:0046872">
    <property type="term" value="F:metal ion binding"/>
    <property type="evidence" value="ECO:0007669"/>
    <property type="project" value="UniProtKB-KW"/>
</dbReference>
<dbReference type="Gene3D" id="3.90.550.10">
    <property type="entry name" value="Spore Coat Polysaccharide Biosynthesis Protein SpsA, Chain A"/>
    <property type="match status" value="1"/>
</dbReference>
<dbReference type="RefSeq" id="WP_211601250.1">
    <property type="nucleotide sequence ID" value="NZ_JAGSNF010000003.1"/>
</dbReference>
<keyword evidence="2" id="KW-0808">Transferase</keyword>
<dbReference type="InterPro" id="IPR050748">
    <property type="entry name" value="Glycosyltrans_8_dom-fam"/>
</dbReference>
<feature type="compositionally biased region" description="Low complexity" evidence="4">
    <location>
        <begin position="39"/>
        <end position="48"/>
    </location>
</feature>
<evidence type="ECO:0000313" key="6">
    <source>
        <dbReference type="Proteomes" id="UP000677016"/>
    </source>
</evidence>
<dbReference type="AlphaFoldDB" id="A0A941D4R8"/>
<feature type="region of interest" description="Disordered" evidence="4">
    <location>
        <begin position="30"/>
        <end position="53"/>
    </location>
</feature>
<evidence type="ECO:0000313" key="5">
    <source>
        <dbReference type="EMBL" id="MBR7742079.1"/>
    </source>
</evidence>
<keyword evidence="6" id="KW-1185">Reference proteome</keyword>
<gene>
    <name evidence="5" type="ORF">KC207_02065</name>
</gene>
<keyword evidence="3" id="KW-0479">Metal-binding</keyword>
<dbReference type="InterPro" id="IPR029044">
    <property type="entry name" value="Nucleotide-diphossugar_trans"/>
</dbReference>
<accession>A0A941D4R8</accession>
<dbReference type="GO" id="GO:0016757">
    <property type="term" value="F:glycosyltransferase activity"/>
    <property type="evidence" value="ECO:0007669"/>
    <property type="project" value="UniProtKB-KW"/>
</dbReference>
<evidence type="ECO:0000256" key="4">
    <source>
        <dbReference type="SAM" id="MobiDB-lite"/>
    </source>
</evidence>
<sequence>MTSLPRARSAATRLASRSLSLARTVAPRVGAPREGVAGHGPAPAGTAALRRQRDEARSALRTLRVWRDLVATRLGTTASVADPPQHRRETLAALRLLEADATLVRAVRAGRPVDEACLDTVRALLAADEHVRARSFAQSLLEQPATRAAGLAGVALVARFQSLWDLARDRFAEVPEDLARRAAAVEYLDVVHRGDPDRGAALADAWWDGLSPGARMAVVRFTVRSGDDDRAGTLLERTVADGTRDRLEERDRDEHDWLLAWRSRRDTARAAEARAPRAPVTVAVMGYEQPDLLRQSSNLGDHVQTLGSLGHLLAFPVPLEGDPELVEVLEELRARLRPERRHTGTEDLRGARVVVANRDATHDDALPAGTWLVAFGWFMHSTFGGPYAFPPDDRIRPVYVSFHVQRRAMLTPEAVEHLKEHGPVGCRDWTTTYLLLALGVDAFFSGCLTTTVDAFFPDRAEAPAHGRRAYVDVPVPAADPGGHPFTHADAGVSRASLATNLREAVRRVDEYRGFSAVTTSRLHCYLPATAVGCSVDFTPRRLSDVRFDGLLGLRPGSPELRAMQDGLRDLLEPLYRSILSGAEPETVRTLWRRLTADRVAAARARLSAPVTSLTSAVDVDAAAALVLADRRVHGAEATAGAADVVHVALAADRNLVAEVPVVVESLVGGTARPLHVSLLTRGWVEADHAALARTFPGTTFTVLPCDRVDVGEVAGMLRHITVSTMDRLLLPLLLPDLDRVVYHDVDALTTGDIGELYDTDLGGHALAARSARASWAESGFATVYRASARLPHAAAFEMRRRMFRELPYDFVAFNAGVLVLDLQRMRADDFCRRYLPFAEHYGMNDQEILNTYVGPHRTVLDPRWNAVPQQETVRDPRIVHWAGPAKPWSTDHVVLQELWDRHAERVATRAAAQGVVLPTRDGLAR</sequence>
<organism evidence="5 6">
    <name type="scientific">Phycicoccus avicenniae</name>
    <dbReference type="NCBI Taxonomy" id="2828860"/>
    <lineage>
        <taxon>Bacteria</taxon>
        <taxon>Bacillati</taxon>
        <taxon>Actinomycetota</taxon>
        <taxon>Actinomycetes</taxon>
        <taxon>Micrococcales</taxon>
        <taxon>Intrasporangiaceae</taxon>
        <taxon>Phycicoccus</taxon>
    </lineage>
</organism>
<evidence type="ECO:0000256" key="3">
    <source>
        <dbReference type="ARBA" id="ARBA00022723"/>
    </source>
</evidence>
<evidence type="ECO:0008006" key="7">
    <source>
        <dbReference type="Google" id="ProtNLM"/>
    </source>
</evidence>
<dbReference type="EMBL" id="JAGSNF010000003">
    <property type="protein sequence ID" value="MBR7742079.1"/>
    <property type="molecule type" value="Genomic_DNA"/>
</dbReference>
<protein>
    <recommendedName>
        <fullName evidence="7">Glycosyltransferase family 8 protein</fullName>
    </recommendedName>
</protein>
<reference evidence="5" key="1">
    <citation type="submission" date="2021-04" db="EMBL/GenBank/DDBJ databases">
        <title>Phycicoccus avicenniae sp. nov., a novel endophytic actinomycetes isolated from branch of Avicennia mariana.</title>
        <authorList>
            <person name="Tuo L."/>
        </authorList>
    </citation>
    <scope>NUCLEOTIDE SEQUENCE</scope>
    <source>
        <strain evidence="5">BSK3Z-2</strain>
    </source>
</reference>
<dbReference type="SUPFAM" id="SSF53448">
    <property type="entry name" value="Nucleotide-diphospho-sugar transferases"/>
    <property type="match status" value="1"/>
</dbReference>
<evidence type="ECO:0000256" key="2">
    <source>
        <dbReference type="ARBA" id="ARBA00022679"/>
    </source>
</evidence>
<dbReference type="InterPro" id="IPR002495">
    <property type="entry name" value="Glyco_trans_8"/>
</dbReference>
<evidence type="ECO:0000256" key="1">
    <source>
        <dbReference type="ARBA" id="ARBA00022676"/>
    </source>
</evidence>
<comment type="caution">
    <text evidence="5">The sequence shown here is derived from an EMBL/GenBank/DDBJ whole genome shotgun (WGS) entry which is preliminary data.</text>
</comment>
<dbReference type="PANTHER" id="PTHR13778">
    <property type="entry name" value="GLYCOSYLTRANSFERASE 8 DOMAIN-CONTAINING PROTEIN"/>
    <property type="match status" value="1"/>
</dbReference>